<dbReference type="Gene3D" id="1.20.1250.20">
    <property type="entry name" value="MFS general substrate transporter like domains"/>
    <property type="match status" value="1"/>
</dbReference>
<proteinExistence type="predicted"/>
<feature type="transmembrane region" description="Helical" evidence="1">
    <location>
        <begin position="342"/>
        <end position="358"/>
    </location>
</feature>
<dbReference type="InterPro" id="IPR011701">
    <property type="entry name" value="MFS"/>
</dbReference>
<feature type="transmembrane region" description="Helical" evidence="1">
    <location>
        <begin position="133"/>
        <end position="155"/>
    </location>
</feature>
<evidence type="ECO:0000313" key="3">
    <source>
        <dbReference type="Proteomes" id="UP000177276"/>
    </source>
</evidence>
<evidence type="ECO:0008006" key="4">
    <source>
        <dbReference type="Google" id="ProtNLM"/>
    </source>
</evidence>
<accession>A0A1G2UU65</accession>
<feature type="transmembrane region" description="Helical" evidence="1">
    <location>
        <begin position="297"/>
        <end position="321"/>
    </location>
</feature>
<dbReference type="Proteomes" id="UP000177276">
    <property type="component" value="Unassembled WGS sequence"/>
</dbReference>
<feature type="transmembrane region" description="Helical" evidence="1">
    <location>
        <begin position="7"/>
        <end position="31"/>
    </location>
</feature>
<feature type="transmembrane region" description="Helical" evidence="1">
    <location>
        <begin position="70"/>
        <end position="88"/>
    </location>
</feature>
<protein>
    <recommendedName>
        <fullName evidence="4">Major facilitator superfamily (MFS) profile domain-containing protein</fullName>
    </recommendedName>
</protein>
<dbReference type="GO" id="GO:0022857">
    <property type="term" value="F:transmembrane transporter activity"/>
    <property type="evidence" value="ECO:0007669"/>
    <property type="project" value="InterPro"/>
</dbReference>
<gene>
    <name evidence="2" type="ORF">A3G46_01755</name>
</gene>
<sequence>MNLNKRLIAVYWGGFFVTAHYALVVYINSSFLSQFVSNDVLDVLYIAGSVLSIVFLSLAPFFFRKYGSLLTFLFFIALEMITVFGLGVTDMKALIIPLFIIHISANSILYFCLDVNLEEETKAESTTGGKRGIFLTTQNIAWLLSPLALIFLITQNVFGKIYLFSGIILIPLFLIAISLFKNIKETNIVNSGIIRALRSFRKSGDKARIIGVQFVLSFFYSWMIIYLPLLLNKEMGFSWPKIGALLVFMLLPFLIFELPAGILSDKRFGEKELLIAGLIIMFLSTLIIPNLTTASFLIWAIVLFATRVGASLVEIGSETYFFKHVKKENTGIISLFRMSRPFAFIIVPLIALVVVHFFSYSASFYFLAFFTLSGLFLIPKVDTK</sequence>
<name>A0A1G2UU65_9BACT</name>
<feature type="transmembrane region" description="Helical" evidence="1">
    <location>
        <begin position="364"/>
        <end position="381"/>
    </location>
</feature>
<organism evidence="2 3">
    <name type="scientific">Candidatus Zambryskibacteria bacterium RIFCSPLOWO2_12_FULL_39_16</name>
    <dbReference type="NCBI Taxonomy" id="1802775"/>
    <lineage>
        <taxon>Bacteria</taxon>
        <taxon>Candidatus Zambryskiibacteriota</taxon>
    </lineage>
</organism>
<feature type="transmembrane region" description="Helical" evidence="1">
    <location>
        <begin position="242"/>
        <end position="261"/>
    </location>
</feature>
<dbReference type="Pfam" id="PF07690">
    <property type="entry name" value="MFS_1"/>
    <property type="match status" value="1"/>
</dbReference>
<dbReference type="AlphaFoldDB" id="A0A1G2UU65"/>
<keyword evidence="1" id="KW-0812">Transmembrane</keyword>
<dbReference type="SUPFAM" id="SSF103473">
    <property type="entry name" value="MFS general substrate transporter"/>
    <property type="match status" value="1"/>
</dbReference>
<feature type="transmembrane region" description="Helical" evidence="1">
    <location>
        <begin position="209"/>
        <end position="230"/>
    </location>
</feature>
<keyword evidence="1" id="KW-1133">Transmembrane helix</keyword>
<feature type="transmembrane region" description="Helical" evidence="1">
    <location>
        <begin position="273"/>
        <end position="291"/>
    </location>
</feature>
<feature type="transmembrane region" description="Helical" evidence="1">
    <location>
        <begin position="161"/>
        <end position="180"/>
    </location>
</feature>
<reference evidence="2 3" key="1">
    <citation type="journal article" date="2016" name="Nat. Commun.">
        <title>Thousands of microbial genomes shed light on interconnected biogeochemical processes in an aquifer system.</title>
        <authorList>
            <person name="Anantharaman K."/>
            <person name="Brown C.T."/>
            <person name="Hug L.A."/>
            <person name="Sharon I."/>
            <person name="Castelle C.J."/>
            <person name="Probst A.J."/>
            <person name="Thomas B.C."/>
            <person name="Singh A."/>
            <person name="Wilkins M.J."/>
            <person name="Karaoz U."/>
            <person name="Brodie E.L."/>
            <person name="Williams K.H."/>
            <person name="Hubbard S.S."/>
            <person name="Banfield J.F."/>
        </authorList>
    </citation>
    <scope>NUCLEOTIDE SEQUENCE [LARGE SCALE GENOMIC DNA]</scope>
</reference>
<evidence type="ECO:0000313" key="2">
    <source>
        <dbReference type="EMBL" id="OHB12940.1"/>
    </source>
</evidence>
<dbReference type="InterPro" id="IPR036259">
    <property type="entry name" value="MFS_trans_sf"/>
</dbReference>
<keyword evidence="1" id="KW-0472">Membrane</keyword>
<feature type="transmembrane region" description="Helical" evidence="1">
    <location>
        <begin position="43"/>
        <end position="63"/>
    </location>
</feature>
<comment type="caution">
    <text evidence="2">The sequence shown here is derived from an EMBL/GenBank/DDBJ whole genome shotgun (WGS) entry which is preliminary data.</text>
</comment>
<dbReference type="EMBL" id="MHWS01000001">
    <property type="protein sequence ID" value="OHB12940.1"/>
    <property type="molecule type" value="Genomic_DNA"/>
</dbReference>
<feature type="transmembrane region" description="Helical" evidence="1">
    <location>
        <begin position="94"/>
        <end position="113"/>
    </location>
</feature>
<evidence type="ECO:0000256" key="1">
    <source>
        <dbReference type="SAM" id="Phobius"/>
    </source>
</evidence>